<feature type="domain" description="Histidine kinase" evidence="5">
    <location>
        <begin position="185"/>
        <end position="386"/>
    </location>
</feature>
<evidence type="ECO:0000256" key="2">
    <source>
        <dbReference type="ARBA" id="ARBA00022777"/>
    </source>
</evidence>
<keyword evidence="2 6" id="KW-0418">Kinase</keyword>
<evidence type="ECO:0000313" key="7">
    <source>
        <dbReference type="Proteomes" id="UP001056455"/>
    </source>
</evidence>
<feature type="transmembrane region" description="Helical" evidence="4">
    <location>
        <begin position="28"/>
        <end position="45"/>
    </location>
</feature>
<keyword evidence="4" id="KW-1133">Transmembrane helix</keyword>
<dbReference type="InterPro" id="IPR050482">
    <property type="entry name" value="Sensor_HK_TwoCompSys"/>
</dbReference>
<dbReference type="CDD" id="cd16917">
    <property type="entry name" value="HATPase_UhpB-NarQ-NarX-like"/>
    <property type="match status" value="1"/>
</dbReference>
<dbReference type="PANTHER" id="PTHR24421">
    <property type="entry name" value="NITRATE/NITRITE SENSOR PROTEIN NARX-RELATED"/>
    <property type="match status" value="1"/>
</dbReference>
<dbReference type="Gene3D" id="1.20.5.1930">
    <property type="match status" value="1"/>
</dbReference>
<keyword evidence="4" id="KW-0472">Membrane</keyword>
<evidence type="ECO:0000256" key="4">
    <source>
        <dbReference type="SAM" id="Phobius"/>
    </source>
</evidence>
<protein>
    <submittedName>
        <fullName evidence="6">Sensor histidine kinase</fullName>
    </submittedName>
</protein>
<proteinExistence type="predicted"/>
<dbReference type="SUPFAM" id="SSF55874">
    <property type="entry name" value="ATPase domain of HSP90 chaperone/DNA topoisomerase II/histidine kinase"/>
    <property type="match status" value="1"/>
</dbReference>
<feature type="transmembrane region" description="Helical" evidence="4">
    <location>
        <begin position="57"/>
        <end position="85"/>
    </location>
</feature>
<organism evidence="6 7">
    <name type="scientific">Ornithinimicrobium faecis</name>
    <dbReference type="NCBI Taxonomy" id="2934158"/>
    <lineage>
        <taxon>Bacteria</taxon>
        <taxon>Bacillati</taxon>
        <taxon>Actinomycetota</taxon>
        <taxon>Actinomycetes</taxon>
        <taxon>Micrococcales</taxon>
        <taxon>Ornithinimicrobiaceae</taxon>
        <taxon>Ornithinimicrobium</taxon>
    </lineage>
</organism>
<dbReference type="Pfam" id="PF02518">
    <property type="entry name" value="HATPase_c"/>
    <property type="match status" value="1"/>
</dbReference>
<accession>A0ABY4YU14</accession>
<evidence type="ECO:0000259" key="5">
    <source>
        <dbReference type="PROSITE" id="PS50109"/>
    </source>
</evidence>
<dbReference type="InterPro" id="IPR005467">
    <property type="entry name" value="His_kinase_dom"/>
</dbReference>
<sequence>MGRHTLFALLLVIGLVRAVGSGADLRWLVPLVLVTATWYVVGTAWRATFVTAGAGPWWLLGLTLLWGGLVVVSPDFVWVAFALWLLSVHLMAFPLAVVYSVLVLAVVIGVQVDLGTHPAGAILGPSIGCLVALAASRGEQLLAQEAVERQQLVDRLVATQEEMVVLHDDLTRTQRESGALAERTRLSRDIHDTLAQGFSSILLLARAGAQRDDPAQLHTLLRQIEETAGENLEESRRVVNALTPAALEGSGLSAALSRLVASMSGETGIVAEFTADGPEVHLATAQEVALLRVAQSALANVRQHSGANRVMVTLTTAPDQVRLDVADDGAGFDAAGWESAVPLPAARGGYGLRSMRERLRDLGGDLVVESAPGDGTVLGAHLPLTVAGAAQESGRRA</sequence>
<dbReference type="InterPro" id="IPR017205">
    <property type="entry name" value="Sig_transdc_His_kinase_ChrS"/>
</dbReference>
<dbReference type="EMBL" id="CP099489">
    <property type="protein sequence ID" value="USQ79760.1"/>
    <property type="molecule type" value="Genomic_DNA"/>
</dbReference>
<dbReference type="GO" id="GO:0016301">
    <property type="term" value="F:kinase activity"/>
    <property type="evidence" value="ECO:0007669"/>
    <property type="project" value="UniProtKB-KW"/>
</dbReference>
<name>A0ABY4YU14_9MICO</name>
<evidence type="ECO:0000313" key="6">
    <source>
        <dbReference type="EMBL" id="USQ79760.1"/>
    </source>
</evidence>
<reference evidence="6" key="1">
    <citation type="submission" date="2022-06" db="EMBL/GenBank/DDBJ databases">
        <title>Ornithinimicrobium HY1793.</title>
        <authorList>
            <person name="Huang Y."/>
        </authorList>
    </citation>
    <scope>NUCLEOTIDE SEQUENCE</scope>
    <source>
        <strain evidence="6">HY1793</strain>
    </source>
</reference>
<feature type="transmembrane region" description="Helical" evidence="4">
    <location>
        <begin position="91"/>
        <end position="110"/>
    </location>
</feature>
<evidence type="ECO:0000256" key="1">
    <source>
        <dbReference type="ARBA" id="ARBA00022679"/>
    </source>
</evidence>
<dbReference type="PIRSF" id="PIRSF037434">
    <property type="entry name" value="STHK_ChrS"/>
    <property type="match status" value="1"/>
</dbReference>
<dbReference type="SMART" id="SM00387">
    <property type="entry name" value="HATPase_c"/>
    <property type="match status" value="1"/>
</dbReference>
<dbReference type="InterPro" id="IPR003594">
    <property type="entry name" value="HATPase_dom"/>
</dbReference>
<keyword evidence="7" id="KW-1185">Reference proteome</keyword>
<gene>
    <name evidence="6" type="ORF">NF556_19575</name>
</gene>
<dbReference type="Gene3D" id="3.30.565.10">
    <property type="entry name" value="Histidine kinase-like ATPase, C-terminal domain"/>
    <property type="match status" value="1"/>
</dbReference>
<dbReference type="Pfam" id="PF07730">
    <property type="entry name" value="HisKA_3"/>
    <property type="match status" value="1"/>
</dbReference>
<evidence type="ECO:0000256" key="3">
    <source>
        <dbReference type="ARBA" id="ARBA00023012"/>
    </source>
</evidence>
<keyword evidence="4" id="KW-0812">Transmembrane</keyword>
<dbReference type="PANTHER" id="PTHR24421:SF62">
    <property type="entry name" value="SENSORY TRANSDUCTION HISTIDINE KINASE"/>
    <property type="match status" value="1"/>
</dbReference>
<dbReference type="InterPro" id="IPR011712">
    <property type="entry name" value="Sig_transdc_His_kin_sub3_dim/P"/>
</dbReference>
<dbReference type="RefSeq" id="WP_252592864.1">
    <property type="nucleotide sequence ID" value="NZ_CP099489.1"/>
</dbReference>
<dbReference type="PROSITE" id="PS50109">
    <property type="entry name" value="HIS_KIN"/>
    <property type="match status" value="1"/>
</dbReference>
<keyword evidence="1" id="KW-0808">Transferase</keyword>
<dbReference type="Proteomes" id="UP001056455">
    <property type="component" value="Chromosome"/>
</dbReference>
<keyword evidence="3" id="KW-0902">Two-component regulatory system</keyword>
<dbReference type="InterPro" id="IPR036890">
    <property type="entry name" value="HATPase_C_sf"/>
</dbReference>